<evidence type="ECO:0000313" key="1">
    <source>
        <dbReference type="EMBL" id="KIL42069.1"/>
    </source>
</evidence>
<dbReference type="Proteomes" id="UP000031967">
    <property type="component" value="Unassembled WGS sequence"/>
</dbReference>
<dbReference type="EMBL" id="JXAK01000003">
    <property type="protein sequence ID" value="KIL42069.1"/>
    <property type="molecule type" value="Genomic_DNA"/>
</dbReference>
<dbReference type="RefSeq" id="WP_041045345.1">
    <property type="nucleotide sequence ID" value="NZ_JXAK01000003.1"/>
</dbReference>
<comment type="caution">
    <text evidence="1">The sequence shown here is derived from an EMBL/GenBank/DDBJ whole genome shotgun (WGS) entry which is preliminary data.</text>
</comment>
<accession>A0ABR5AM34</accession>
<protein>
    <submittedName>
        <fullName evidence="1">Uncharacterized protein</fullName>
    </submittedName>
</protein>
<sequence length="106" mass="11041">MQGLTREQKTKFNQSIPGLGTIGSGKSAGEIIDSLFKLGGAIVNYTSNATANTQDTVPHGLGYTPQGYIVIGKNVAADVYIGTAADDNNLYLKCTVASASLTLLVF</sequence>
<gene>
    <name evidence="1" type="ORF">SD70_02480</name>
</gene>
<proteinExistence type="predicted"/>
<evidence type="ECO:0000313" key="2">
    <source>
        <dbReference type="Proteomes" id="UP000031967"/>
    </source>
</evidence>
<organism evidence="1 2">
    <name type="scientific">Gordoniibacillus kamchatkensis</name>
    <dbReference type="NCBI Taxonomy" id="1590651"/>
    <lineage>
        <taxon>Bacteria</taxon>
        <taxon>Bacillati</taxon>
        <taxon>Bacillota</taxon>
        <taxon>Bacilli</taxon>
        <taxon>Bacillales</taxon>
        <taxon>Paenibacillaceae</taxon>
        <taxon>Gordoniibacillus</taxon>
    </lineage>
</organism>
<reference evidence="1 2" key="1">
    <citation type="submission" date="2014-12" db="EMBL/GenBank/DDBJ databases">
        <title>Draft genome sequence of Paenibacillus kamchatkensis strain B-2647.</title>
        <authorList>
            <person name="Karlyshev A.V."/>
            <person name="Kudryashova E.B."/>
        </authorList>
    </citation>
    <scope>NUCLEOTIDE SEQUENCE [LARGE SCALE GENOMIC DNA]</scope>
    <source>
        <strain evidence="1 2">VKM B-2647</strain>
    </source>
</reference>
<name>A0ABR5AM34_9BACL</name>
<keyword evidence="2" id="KW-1185">Reference proteome</keyword>